<name>A0ABV1TF45_9ACTN</name>
<proteinExistence type="predicted"/>
<evidence type="ECO:0000313" key="4">
    <source>
        <dbReference type="Proteomes" id="UP001490365"/>
    </source>
</evidence>
<dbReference type="Pfam" id="PF12158">
    <property type="entry name" value="DUF3592"/>
    <property type="match status" value="1"/>
</dbReference>
<feature type="domain" description="DUF3592" evidence="2">
    <location>
        <begin position="91"/>
        <end position="157"/>
    </location>
</feature>
<dbReference type="RefSeq" id="WP_351957250.1">
    <property type="nucleotide sequence ID" value="NZ_JBEOZM010000005.1"/>
</dbReference>
<keyword evidence="1" id="KW-0472">Membrane</keyword>
<organism evidence="3 4">
    <name type="scientific">Streptomyces sp. 900105755</name>
    <dbReference type="NCBI Taxonomy" id="3154389"/>
    <lineage>
        <taxon>Bacteria</taxon>
        <taxon>Bacillati</taxon>
        <taxon>Actinomycetota</taxon>
        <taxon>Actinomycetes</taxon>
        <taxon>Kitasatosporales</taxon>
        <taxon>Streptomycetaceae</taxon>
        <taxon>Streptomyces</taxon>
    </lineage>
</organism>
<evidence type="ECO:0000259" key="2">
    <source>
        <dbReference type="Pfam" id="PF12158"/>
    </source>
</evidence>
<gene>
    <name evidence="3" type="ORF">ABT211_15340</name>
</gene>
<keyword evidence="1" id="KW-1133">Transmembrane helix</keyword>
<sequence>MECGAGCRSPSLFRLLTPRVREGHVAAADLWEAVRAERAKRHATRQSETWASRMGDFMVAALISAVITGAAVAMGRDARRVHGVRRRGIRTTGIVVGIRETTDGDGCAQLYPRVRYTLPDGREVTGEGGAHSVRTPLPEGGRAELLYRPDDPERIILIACSAIASLLRSACIT</sequence>
<accession>A0ABV1TF45</accession>
<dbReference type="InterPro" id="IPR021994">
    <property type="entry name" value="DUF3592"/>
</dbReference>
<comment type="caution">
    <text evidence="3">The sequence shown here is derived from an EMBL/GenBank/DDBJ whole genome shotgun (WGS) entry which is preliminary data.</text>
</comment>
<evidence type="ECO:0000313" key="3">
    <source>
        <dbReference type="EMBL" id="MER6268657.1"/>
    </source>
</evidence>
<reference evidence="3 4" key="1">
    <citation type="submission" date="2024-06" db="EMBL/GenBank/DDBJ databases">
        <title>The Natural Products Discovery Center: Release of the First 8490 Sequenced Strains for Exploring Actinobacteria Biosynthetic Diversity.</title>
        <authorList>
            <person name="Kalkreuter E."/>
            <person name="Kautsar S.A."/>
            <person name="Yang D."/>
            <person name="Bader C.D."/>
            <person name="Teijaro C.N."/>
            <person name="Fluegel L."/>
            <person name="Davis C.M."/>
            <person name="Simpson J.R."/>
            <person name="Lauterbach L."/>
            <person name="Steele A.D."/>
            <person name="Gui C."/>
            <person name="Meng S."/>
            <person name="Li G."/>
            <person name="Viehrig K."/>
            <person name="Ye F."/>
            <person name="Su P."/>
            <person name="Kiefer A.F."/>
            <person name="Nichols A."/>
            <person name="Cepeda A.J."/>
            <person name="Yan W."/>
            <person name="Fan B."/>
            <person name="Jiang Y."/>
            <person name="Adhikari A."/>
            <person name="Zheng C.-J."/>
            <person name="Schuster L."/>
            <person name="Cowan T.M."/>
            <person name="Smanski M.J."/>
            <person name="Chevrette M.G."/>
            <person name="De Carvalho L.P.S."/>
            <person name="Shen B."/>
        </authorList>
    </citation>
    <scope>NUCLEOTIDE SEQUENCE [LARGE SCALE GENOMIC DNA]</scope>
    <source>
        <strain evidence="3 4">NPDC001694</strain>
    </source>
</reference>
<evidence type="ECO:0000256" key="1">
    <source>
        <dbReference type="SAM" id="Phobius"/>
    </source>
</evidence>
<keyword evidence="4" id="KW-1185">Reference proteome</keyword>
<protein>
    <submittedName>
        <fullName evidence="3">DUF3592 domain-containing protein</fullName>
    </submittedName>
</protein>
<keyword evidence="1" id="KW-0812">Transmembrane</keyword>
<dbReference type="EMBL" id="JBEOZM010000005">
    <property type="protein sequence ID" value="MER6268657.1"/>
    <property type="molecule type" value="Genomic_DNA"/>
</dbReference>
<dbReference type="Proteomes" id="UP001490365">
    <property type="component" value="Unassembled WGS sequence"/>
</dbReference>
<feature type="transmembrane region" description="Helical" evidence="1">
    <location>
        <begin position="57"/>
        <end position="75"/>
    </location>
</feature>